<name>A0A736FFQ6_SALET</name>
<protein>
    <submittedName>
        <fullName evidence="1">Non-LEE encoded effector protein NleB</fullName>
    </submittedName>
</protein>
<reference evidence="1" key="2">
    <citation type="submission" date="2018-07" db="EMBL/GenBank/DDBJ databases">
        <authorList>
            <consortium name="NCBI Pathogen Detection Project"/>
        </authorList>
    </citation>
    <scope>NUCLEOTIDE SEQUENCE</scope>
    <source>
        <strain evidence="1">09-6210</strain>
    </source>
</reference>
<reference evidence="1" key="1">
    <citation type="journal article" date="2018" name="Genome Biol.">
        <title>SKESA: strategic k-mer extension for scrupulous assemblies.</title>
        <authorList>
            <person name="Souvorov A."/>
            <person name="Agarwala R."/>
            <person name="Lipman D.J."/>
        </authorList>
    </citation>
    <scope>NUCLEOTIDE SEQUENCE</scope>
    <source>
        <strain evidence="1">09-6210</strain>
    </source>
</reference>
<accession>A0A736FFQ6</accession>
<dbReference type="EMBL" id="DAASXH010000104">
    <property type="protein sequence ID" value="HAE7414717.1"/>
    <property type="molecule type" value="Genomic_DNA"/>
</dbReference>
<evidence type="ECO:0000313" key="1">
    <source>
        <dbReference type="EMBL" id="HAE7414717.1"/>
    </source>
</evidence>
<feature type="non-terminal residue" evidence="1">
    <location>
        <position position="43"/>
    </location>
</feature>
<proteinExistence type="predicted"/>
<dbReference type="AlphaFoldDB" id="A0A736FFQ6"/>
<comment type="caution">
    <text evidence="1">The sequence shown here is derived from an EMBL/GenBank/DDBJ whole genome shotgun (WGS) entry which is preliminary data.</text>
</comment>
<sequence>MFSRVRGFLSCQNYSHTATPAITLPSSGSANFAGVEYPLLPLD</sequence>
<organism evidence="1">
    <name type="scientific">Salmonella enterica subsp. enterica serovar 4,[5],12:i:-</name>
    <dbReference type="NCBI Taxonomy" id="440524"/>
    <lineage>
        <taxon>Bacteria</taxon>
        <taxon>Pseudomonadati</taxon>
        <taxon>Pseudomonadota</taxon>
        <taxon>Gammaproteobacteria</taxon>
        <taxon>Enterobacterales</taxon>
        <taxon>Enterobacteriaceae</taxon>
        <taxon>Salmonella</taxon>
    </lineage>
</organism>
<gene>
    <name evidence="1" type="ORF">G4P03_004775</name>
</gene>